<dbReference type="AlphaFoldDB" id="B7JY06"/>
<dbReference type="Proteomes" id="UP000008204">
    <property type="component" value="Chromosome"/>
</dbReference>
<dbReference type="Pfam" id="PF09604">
    <property type="entry name" value="Potass_KdpF"/>
    <property type="match status" value="1"/>
</dbReference>
<evidence type="ECO:0000256" key="1">
    <source>
        <dbReference type="SAM" id="Phobius"/>
    </source>
</evidence>
<protein>
    <submittedName>
        <fullName evidence="2">K+-transporting ATPase, F subunit</fullName>
    </submittedName>
</protein>
<dbReference type="RefSeq" id="WP_012595242.1">
    <property type="nucleotide sequence ID" value="NC_011726.1"/>
</dbReference>
<reference evidence="3" key="1">
    <citation type="journal article" date="2011" name="MBio">
        <title>Novel metabolic attributes of the genus Cyanothece, comprising a group of unicellular nitrogen-fixing Cyanobacteria.</title>
        <authorList>
            <person name="Bandyopadhyay A."/>
            <person name="Elvitigala T."/>
            <person name="Welsh E."/>
            <person name="Stockel J."/>
            <person name="Liberton M."/>
            <person name="Min H."/>
            <person name="Sherman L.A."/>
            <person name="Pakrasi H.B."/>
        </authorList>
    </citation>
    <scope>NUCLEOTIDE SEQUENCE [LARGE SCALE GENOMIC DNA]</scope>
    <source>
        <strain evidence="3">PCC 8801</strain>
    </source>
</reference>
<keyword evidence="1" id="KW-0812">Transmembrane</keyword>
<feature type="transmembrane region" description="Helical" evidence="1">
    <location>
        <begin position="54"/>
        <end position="76"/>
    </location>
</feature>
<accession>B7JY06</accession>
<dbReference type="STRING" id="41431.PCC8801_1932"/>
<proteinExistence type="predicted"/>
<dbReference type="OrthoDB" id="427758at2"/>
<dbReference type="HOGENOM" id="CLU_183857_0_0_3"/>
<name>B7JY06_RIPO1</name>
<keyword evidence="1" id="KW-0472">Membrane</keyword>
<organism evidence="2 3">
    <name type="scientific">Rippkaea orientalis (strain PCC 8801 / RF-1)</name>
    <name type="common">Cyanothece sp. (strain PCC 8801)</name>
    <dbReference type="NCBI Taxonomy" id="41431"/>
    <lineage>
        <taxon>Bacteria</taxon>
        <taxon>Bacillati</taxon>
        <taxon>Cyanobacteriota</taxon>
        <taxon>Cyanophyceae</taxon>
        <taxon>Oscillatoriophycideae</taxon>
        <taxon>Chroococcales</taxon>
        <taxon>Aphanothecaceae</taxon>
        <taxon>Rippkaea</taxon>
        <taxon>Rippkaea orientalis</taxon>
    </lineage>
</organism>
<dbReference type="eggNOG" id="ENOG5030P85">
    <property type="taxonomic scope" value="Bacteria"/>
</dbReference>
<dbReference type="GO" id="GO:0008556">
    <property type="term" value="F:P-type potassium transmembrane transporter activity"/>
    <property type="evidence" value="ECO:0007669"/>
    <property type="project" value="InterPro"/>
</dbReference>
<keyword evidence="1" id="KW-1133">Transmembrane helix</keyword>
<evidence type="ECO:0000313" key="2">
    <source>
        <dbReference type="EMBL" id="ACK65970.1"/>
    </source>
</evidence>
<dbReference type="GO" id="GO:0005886">
    <property type="term" value="C:plasma membrane"/>
    <property type="evidence" value="ECO:0007669"/>
    <property type="project" value="InterPro"/>
</dbReference>
<feature type="transmembrane region" description="Helical" evidence="1">
    <location>
        <begin position="21"/>
        <end position="42"/>
    </location>
</feature>
<gene>
    <name evidence="2" type="ordered locus">PCC8801_1932</name>
</gene>
<sequence>MMKNAYLVKLTGLILGKNAKYSWVLSLFLALCFNAFLASVIYGATGEAMTRTTAYAVGILVLVTVSLSCYLFVVIFQPERF</sequence>
<dbReference type="KEGG" id="cyp:PCC8801_1932"/>
<dbReference type="EMBL" id="CP001287">
    <property type="protein sequence ID" value="ACK65970.1"/>
    <property type="molecule type" value="Genomic_DNA"/>
</dbReference>
<evidence type="ECO:0000313" key="3">
    <source>
        <dbReference type="Proteomes" id="UP000008204"/>
    </source>
</evidence>
<keyword evidence="3" id="KW-1185">Reference proteome</keyword>
<dbReference type="InterPro" id="IPR011726">
    <property type="entry name" value="KdpF"/>
</dbReference>